<dbReference type="Proteomes" id="UP000050795">
    <property type="component" value="Unassembled WGS sequence"/>
</dbReference>
<evidence type="ECO:0000256" key="3">
    <source>
        <dbReference type="ARBA" id="ARBA00022692"/>
    </source>
</evidence>
<dbReference type="GO" id="GO:0016020">
    <property type="term" value="C:membrane"/>
    <property type="evidence" value="ECO:0007669"/>
    <property type="project" value="UniProtKB-SubCell"/>
</dbReference>
<dbReference type="PANTHER" id="PTHR45638">
    <property type="entry name" value="CYCLIC NUCLEOTIDE-GATED CATION CHANNEL SUBUNIT A"/>
    <property type="match status" value="1"/>
</dbReference>
<keyword evidence="7" id="KW-1071">Ligand-gated ion channel</keyword>
<evidence type="ECO:0000256" key="7">
    <source>
        <dbReference type="ARBA" id="ARBA00023286"/>
    </source>
</evidence>
<dbReference type="SMART" id="SM00100">
    <property type="entry name" value="cNMP"/>
    <property type="match status" value="1"/>
</dbReference>
<comment type="subcellular location">
    <subcellularLocation>
        <location evidence="1">Membrane</location>
        <topology evidence="1">Multi-pass membrane protein</topology>
    </subcellularLocation>
</comment>
<dbReference type="Gene3D" id="2.60.120.10">
    <property type="entry name" value="Jelly Rolls"/>
    <property type="match status" value="1"/>
</dbReference>
<keyword evidence="8" id="KW-0407">Ion channel</keyword>
<feature type="domain" description="Cyclic nucleotide-binding" evidence="11">
    <location>
        <begin position="650"/>
        <end position="752"/>
    </location>
</feature>
<dbReference type="SUPFAM" id="SSF51206">
    <property type="entry name" value="cAMP-binding domain-like"/>
    <property type="match status" value="1"/>
</dbReference>
<dbReference type="Gene3D" id="1.10.287.70">
    <property type="match status" value="1"/>
</dbReference>
<feature type="transmembrane region" description="Helical" evidence="10">
    <location>
        <begin position="322"/>
        <end position="340"/>
    </location>
</feature>
<dbReference type="Pfam" id="PF00520">
    <property type="entry name" value="Ion_trans"/>
    <property type="match status" value="1"/>
</dbReference>
<evidence type="ECO:0000313" key="12">
    <source>
        <dbReference type="Proteomes" id="UP000050795"/>
    </source>
</evidence>
<feature type="compositionally biased region" description="Polar residues" evidence="9">
    <location>
        <begin position="1"/>
        <end position="15"/>
    </location>
</feature>
<dbReference type="CDD" id="cd00038">
    <property type="entry name" value="CAP_ED"/>
    <property type="match status" value="1"/>
</dbReference>
<evidence type="ECO:0000259" key="11">
    <source>
        <dbReference type="PROSITE" id="PS50042"/>
    </source>
</evidence>
<organism evidence="12 13">
    <name type="scientific">Trichobilharzia regenti</name>
    <name type="common">Nasal bird schistosome</name>
    <dbReference type="NCBI Taxonomy" id="157069"/>
    <lineage>
        <taxon>Eukaryota</taxon>
        <taxon>Metazoa</taxon>
        <taxon>Spiralia</taxon>
        <taxon>Lophotrochozoa</taxon>
        <taxon>Platyhelminthes</taxon>
        <taxon>Trematoda</taxon>
        <taxon>Digenea</taxon>
        <taxon>Strigeidida</taxon>
        <taxon>Schistosomatoidea</taxon>
        <taxon>Schistosomatidae</taxon>
        <taxon>Trichobilharzia</taxon>
    </lineage>
</organism>
<feature type="region of interest" description="Disordered" evidence="9">
    <location>
        <begin position="85"/>
        <end position="107"/>
    </location>
</feature>
<dbReference type="PROSITE" id="PS50042">
    <property type="entry name" value="CNMP_BINDING_3"/>
    <property type="match status" value="1"/>
</dbReference>
<dbReference type="InterPro" id="IPR018488">
    <property type="entry name" value="cNMP-bd_CS"/>
</dbReference>
<reference evidence="12" key="1">
    <citation type="submission" date="2022-06" db="EMBL/GenBank/DDBJ databases">
        <authorList>
            <person name="Berger JAMES D."/>
            <person name="Berger JAMES D."/>
        </authorList>
    </citation>
    <scope>NUCLEOTIDE SEQUENCE [LARGE SCALE GENOMIC DNA]</scope>
</reference>
<keyword evidence="5" id="KW-0406">Ion transport</keyword>
<name>A0AA85IU60_TRIRE</name>
<keyword evidence="4 10" id="KW-1133">Transmembrane helix</keyword>
<dbReference type="SUPFAM" id="SSF81324">
    <property type="entry name" value="Voltage-gated potassium channels"/>
    <property type="match status" value="1"/>
</dbReference>
<dbReference type="InterPro" id="IPR000595">
    <property type="entry name" value="cNMP-bd_dom"/>
</dbReference>
<evidence type="ECO:0000256" key="6">
    <source>
        <dbReference type="ARBA" id="ARBA00023136"/>
    </source>
</evidence>
<evidence type="ECO:0000256" key="1">
    <source>
        <dbReference type="ARBA" id="ARBA00004141"/>
    </source>
</evidence>
<dbReference type="AlphaFoldDB" id="A0AA85IU60"/>
<feature type="region of interest" description="Disordered" evidence="9">
    <location>
        <begin position="1"/>
        <end position="28"/>
    </location>
</feature>
<sequence>MNHKNLTQPANIKLNTSDDDGQSGDYEMSTDYVNDNVNQSEEVINYCCDNTEKCPMTWNGVQQQTADRFPTPPQSPIKRISSVAKTHKPSQQCPQHASGKDDPFSDTGKVTTNEVGKNWKNVKNTMRFVLSNKLKNKYDYDDSRRDSFMSRFSTQRRGSYTQNRENDHRFENPQFSCYLKPVYKPGIHNSNNNNNNDNTTTNNINNNKMISDKGTSNDEFFQTWFVNTPESDEKHIEVEHLIKSTPPPHGSLEEDASTGGRLKLESTTTSQSCESQSPVKSGTDGYQNVKYSENSIPTDYVNNMLMFFERPLGFFVFHSNSYGYLIWLTFVSLALLYNLWAPIARQAFTELQTTYQILWFSLDALADLAYLIDIFVQCNTSYLKCGLKVRDHQKLAIRYVKSYAFLFDIFSLLPLDLLQLKIGVQPMLRFPRFLKLYRCREWKVRVENRTIFPNLWRVLNLIHILFLGCHWFAAFYYLLSKYEGFKNPWGYQPSESGDNDTISRIYLKSFYWATLTLTTIGDLSAPTSSIEVPDHEDSVSNLWLTFTIVSYLTGVFVFATIVGQVGNIITTRNADRIEFEKILDNAKSYMRANSVSKDLQSRILRWYDYAWSKGCGGGGQDINTIGLLPDKLKTELALNVNLETLKKVTIFHECRPEFLHDIVLKMRPLVFTPGDLICRKGEIAREIFIIADGVLEVISETNEVLSRMSAGDFFGEIGVLNVDGVNKRTADVRAVGYAELFVLSREDILKALKDHPEAEVVIRKHATRRLYETRERQYAYYMHGKKSTTSHGSVNRTSNATDDNAAVKFEIPQIVTPQNSITEILHDKDDNSTNQLVSTYSSNPTEMTSKNSIDISDANRLSEALDQFADRWESILMNVIKNYRKEINVLREQILQTNRTNTN</sequence>
<dbReference type="FunFam" id="1.10.287.630:FF:000001">
    <property type="entry name" value="Cyclic nucleotide-gated channel alpha 3"/>
    <property type="match status" value="1"/>
</dbReference>
<feature type="transmembrane region" description="Helical" evidence="10">
    <location>
        <begin position="458"/>
        <end position="479"/>
    </location>
</feature>
<dbReference type="PROSITE" id="PS00889">
    <property type="entry name" value="CNMP_BINDING_2"/>
    <property type="match status" value="1"/>
</dbReference>
<dbReference type="InterPro" id="IPR050866">
    <property type="entry name" value="CNG_cation_channel"/>
</dbReference>
<proteinExistence type="predicted"/>
<evidence type="ECO:0000256" key="4">
    <source>
        <dbReference type="ARBA" id="ARBA00022989"/>
    </source>
</evidence>
<reference evidence="13" key="2">
    <citation type="submission" date="2023-11" db="UniProtKB">
        <authorList>
            <consortium name="WormBaseParasite"/>
        </authorList>
    </citation>
    <scope>IDENTIFICATION</scope>
</reference>
<evidence type="ECO:0000256" key="2">
    <source>
        <dbReference type="ARBA" id="ARBA00022448"/>
    </source>
</evidence>
<dbReference type="PROSITE" id="PS00888">
    <property type="entry name" value="CNMP_BINDING_1"/>
    <property type="match status" value="1"/>
</dbReference>
<evidence type="ECO:0000313" key="13">
    <source>
        <dbReference type="WBParaSite" id="TREG1_108440.1"/>
    </source>
</evidence>
<keyword evidence="6 10" id="KW-0472">Membrane</keyword>
<dbReference type="Pfam" id="PF00027">
    <property type="entry name" value="cNMP_binding"/>
    <property type="match status" value="1"/>
</dbReference>
<protein>
    <recommendedName>
        <fullName evidence="11">Cyclic nucleotide-binding domain-containing protein</fullName>
    </recommendedName>
</protein>
<evidence type="ECO:0000256" key="9">
    <source>
        <dbReference type="SAM" id="MobiDB-lite"/>
    </source>
</evidence>
<dbReference type="InterPro" id="IPR018490">
    <property type="entry name" value="cNMP-bd_dom_sf"/>
</dbReference>
<dbReference type="GO" id="GO:0005221">
    <property type="term" value="F:intracellularly cyclic nucleotide-activated monoatomic cation channel activity"/>
    <property type="evidence" value="ECO:0007669"/>
    <property type="project" value="InterPro"/>
</dbReference>
<keyword evidence="12" id="KW-1185">Reference proteome</keyword>
<feature type="region of interest" description="Disordered" evidence="9">
    <location>
        <begin position="264"/>
        <end position="286"/>
    </location>
</feature>
<dbReference type="WBParaSite" id="TREG1_108440.1">
    <property type="protein sequence ID" value="TREG1_108440.1"/>
    <property type="gene ID" value="TREG1_108440"/>
</dbReference>
<evidence type="ECO:0000256" key="5">
    <source>
        <dbReference type="ARBA" id="ARBA00023065"/>
    </source>
</evidence>
<dbReference type="PANTHER" id="PTHR45638:SF7">
    <property type="entry name" value="CYCLIC NUCLEOTIDE-GATED ION CHANNEL-LIKE, ISOFORM E"/>
    <property type="match status" value="1"/>
</dbReference>
<dbReference type="GO" id="GO:0044877">
    <property type="term" value="F:protein-containing complex binding"/>
    <property type="evidence" value="ECO:0007669"/>
    <property type="project" value="TreeGrafter"/>
</dbReference>
<feature type="transmembrane region" description="Helical" evidence="10">
    <location>
        <begin position="542"/>
        <end position="562"/>
    </location>
</feature>
<dbReference type="InterPro" id="IPR014710">
    <property type="entry name" value="RmlC-like_jellyroll"/>
</dbReference>
<feature type="compositionally biased region" description="Low complexity" evidence="9">
    <location>
        <begin position="265"/>
        <end position="277"/>
    </location>
</feature>
<dbReference type="InterPro" id="IPR005821">
    <property type="entry name" value="Ion_trans_dom"/>
</dbReference>
<keyword evidence="2" id="KW-0813">Transport</keyword>
<accession>A0AA85IU60</accession>
<keyword evidence="3 10" id="KW-0812">Transmembrane</keyword>
<evidence type="ECO:0000256" key="8">
    <source>
        <dbReference type="ARBA" id="ARBA00023303"/>
    </source>
</evidence>
<evidence type="ECO:0000256" key="10">
    <source>
        <dbReference type="SAM" id="Phobius"/>
    </source>
</evidence>
<dbReference type="Gene3D" id="1.10.287.630">
    <property type="entry name" value="Helix hairpin bin"/>
    <property type="match status" value="1"/>
</dbReference>